<evidence type="ECO:0000313" key="8">
    <source>
        <dbReference type="Proteomes" id="UP000180235"/>
    </source>
</evidence>
<evidence type="ECO:0000256" key="3">
    <source>
        <dbReference type="ARBA" id="ARBA00022603"/>
    </source>
</evidence>
<accession>A0A1J0A9G3</accession>
<keyword evidence="8" id="KW-1185">Reference proteome</keyword>
<dbReference type="HAMAP" id="MF_00074">
    <property type="entry name" value="16SrRNA_methyltr_G"/>
    <property type="match status" value="1"/>
</dbReference>
<keyword evidence="4 6" id="KW-0808">Transferase</keyword>
<keyword evidence="5 6" id="KW-0949">S-adenosyl-L-methionine</keyword>
<organism evidence="7 8">
    <name type="scientific">Gloeomargarita lithophora Alchichica-D10</name>
    <dbReference type="NCBI Taxonomy" id="1188229"/>
    <lineage>
        <taxon>Bacteria</taxon>
        <taxon>Bacillati</taxon>
        <taxon>Cyanobacteriota</taxon>
        <taxon>Cyanophyceae</taxon>
        <taxon>Gloeomargaritales</taxon>
        <taxon>Gloeomargaritaceae</taxon>
        <taxon>Gloeomargarita</taxon>
    </lineage>
</organism>
<dbReference type="EMBL" id="CP017675">
    <property type="protein sequence ID" value="APB32566.1"/>
    <property type="molecule type" value="Genomic_DNA"/>
</dbReference>
<evidence type="ECO:0000256" key="4">
    <source>
        <dbReference type="ARBA" id="ARBA00022679"/>
    </source>
</evidence>
<dbReference type="SUPFAM" id="SSF53335">
    <property type="entry name" value="S-adenosyl-L-methionine-dependent methyltransferases"/>
    <property type="match status" value="1"/>
</dbReference>
<dbReference type="Gene3D" id="3.40.50.150">
    <property type="entry name" value="Vaccinia Virus protein VP39"/>
    <property type="match status" value="1"/>
</dbReference>
<dbReference type="STRING" id="1188229.GlitD10_0265"/>
<comment type="subcellular location">
    <subcellularLocation>
        <location evidence="6">Cytoplasm</location>
    </subcellularLocation>
</comment>
<dbReference type="PANTHER" id="PTHR31760:SF0">
    <property type="entry name" value="S-ADENOSYL-L-METHIONINE-DEPENDENT METHYLTRANSFERASES SUPERFAMILY PROTEIN"/>
    <property type="match status" value="1"/>
</dbReference>
<dbReference type="NCBIfam" id="TIGR00138">
    <property type="entry name" value="rsmG_gidB"/>
    <property type="match status" value="1"/>
</dbReference>
<reference evidence="7 8" key="1">
    <citation type="submission" date="2016-10" db="EMBL/GenBank/DDBJ databases">
        <title>Description of Gloeomargarita lithophora gen. nov., sp. nov., a thylakoid-bearing basal-branching cyanobacterium with intracellular carbonates, and proposal for Gloeomargaritales ord. nov.</title>
        <authorList>
            <person name="Moreira D."/>
            <person name="Tavera R."/>
            <person name="Benzerara K."/>
            <person name="Skouri-Panet F."/>
            <person name="Couradeau E."/>
            <person name="Gerard E."/>
            <person name="Loussert C."/>
            <person name="Novelo E."/>
            <person name="Zivanovic Y."/>
            <person name="Lopez-Garcia P."/>
        </authorList>
    </citation>
    <scope>NUCLEOTIDE SEQUENCE [LARGE SCALE GENOMIC DNA]</scope>
    <source>
        <strain evidence="7 8">D10</strain>
    </source>
</reference>
<dbReference type="KEGG" id="glt:GlitD10_0265"/>
<evidence type="ECO:0000256" key="1">
    <source>
        <dbReference type="ARBA" id="ARBA00022490"/>
    </source>
</evidence>
<dbReference type="InterPro" id="IPR003682">
    <property type="entry name" value="rRNA_ssu_MeTfrase_G"/>
</dbReference>
<dbReference type="GO" id="GO:0005829">
    <property type="term" value="C:cytosol"/>
    <property type="evidence" value="ECO:0007669"/>
    <property type="project" value="TreeGrafter"/>
</dbReference>
<feature type="binding site" evidence="6">
    <location>
        <begin position="126"/>
        <end position="127"/>
    </location>
    <ligand>
        <name>S-adenosyl-L-methionine</name>
        <dbReference type="ChEBI" id="CHEBI:59789"/>
    </ligand>
</feature>
<comment type="caution">
    <text evidence="6">Lacks conserved residue(s) required for the propagation of feature annotation.</text>
</comment>
<proteinExistence type="inferred from homology"/>
<evidence type="ECO:0000256" key="2">
    <source>
        <dbReference type="ARBA" id="ARBA00022552"/>
    </source>
</evidence>
<dbReference type="Proteomes" id="UP000180235">
    <property type="component" value="Chromosome"/>
</dbReference>
<keyword evidence="2 6" id="KW-0698">rRNA processing</keyword>
<dbReference type="CDD" id="cd02440">
    <property type="entry name" value="AdoMet_MTases"/>
    <property type="match status" value="1"/>
</dbReference>
<dbReference type="GO" id="GO:0070043">
    <property type="term" value="F:rRNA (guanine-N7-)-methyltransferase activity"/>
    <property type="evidence" value="ECO:0007669"/>
    <property type="project" value="UniProtKB-UniRule"/>
</dbReference>
<name>A0A1J0A9G3_9CYAN</name>
<comment type="similarity">
    <text evidence="6">Belongs to the methyltransferase superfamily. RNA methyltransferase RsmG family.</text>
</comment>
<dbReference type="Pfam" id="PF02527">
    <property type="entry name" value="GidB"/>
    <property type="match status" value="1"/>
</dbReference>
<feature type="binding site" evidence="6">
    <location>
        <position position="80"/>
    </location>
    <ligand>
        <name>S-adenosyl-L-methionine</name>
        <dbReference type="ChEBI" id="CHEBI:59789"/>
    </ligand>
</feature>
<evidence type="ECO:0000256" key="6">
    <source>
        <dbReference type="HAMAP-Rule" id="MF_00074"/>
    </source>
</evidence>
<comment type="function">
    <text evidence="6">Specifically methylates the N7 position of a guanine in 16S rRNA.</text>
</comment>
<protein>
    <recommendedName>
        <fullName evidence="6">Ribosomal RNA small subunit methyltransferase G</fullName>
        <ecNumber evidence="6">2.1.1.-</ecNumber>
    </recommendedName>
    <alternativeName>
        <fullName evidence="6">16S rRNA 7-methylguanosine methyltransferase</fullName>
        <shortName evidence="6">16S rRNA m7G methyltransferase</shortName>
    </alternativeName>
</protein>
<dbReference type="InterPro" id="IPR029063">
    <property type="entry name" value="SAM-dependent_MTases_sf"/>
</dbReference>
<dbReference type="EC" id="2.1.1.-" evidence="6"/>
<evidence type="ECO:0000256" key="5">
    <source>
        <dbReference type="ARBA" id="ARBA00022691"/>
    </source>
</evidence>
<keyword evidence="1 6" id="KW-0963">Cytoplasm</keyword>
<dbReference type="RefSeq" id="WP_071453290.1">
    <property type="nucleotide sequence ID" value="NZ_CP017675.1"/>
</dbReference>
<dbReference type="OrthoDB" id="9808773at2"/>
<gene>
    <name evidence="6 7" type="primary">rsmG</name>
    <name evidence="7" type="ORF">GlitD10_0265</name>
</gene>
<dbReference type="AlphaFoldDB" id="A0A1J0A9G3"/>
<dbReference type="PIRSF" id="PIRSF003078">
    <property type="entry name" value="GidB"/>
    <property type="match status" value="1"/>
</dbReference>
<sequence>MSHLPSPLDPWPGAETHPDPRWHALYLAILAGNEQMNLTRITTPADFWEKHLWDSVQGIQPYLGNNEAWQVLDVGTGAGFPGLAVGILQPHWQVTLLDSRQKKTRFLAQVIADLRLDNITMLTGRAEVLGATVPHRKNYDLVLLRAVAPVDQALNYGTPFLKPGGRLVLYQGHWTAAQTEALTASLHGLKLTHIDAQITPLTQGVRHYLHLVGNFPAQGGS</sequence>
<feature type="binding site" evidence="6">
    <location>
        <position position="145"/>
    </location>
    <ligand>
        <name>S-adenosyl-L-methionine</name>
        <dbReference type="ChEBI" id="CHEBI:59789"/>
    </ligand>
</feature>
<evidence type="ECO:0000313" key="7">
    <source>
        <dbReference type="EMBL" id="APB32566.1"/>
    </source>
</evidence>
<keyword evidence="3 6" id="KW-0489">Methyltransferase</keyword>
<feature type="binding site" evidence="6">
    <location>
        <position position="75"/>
    </location>
    <ligand>
        <name>S-adenosyl-L-methionine</name>
        <dbReference type="ChEBI" id="CHEBI:59789"/>
    </ligand>
</feature>
<dbReference type="PANTHER" id="PTHR31760">
    <property type="entry name" value="S-ADENOSYL-L-METHIONINE-DEPENDENT METHYLTRANSFERASES SUPERFAMILY PROTEIN"/>
    <property type="match status" value="1"/>
</dbReference>